<dbReference type="STRING" id="595434.RISK_002297"/>
<accession>A0A0J1BGK2</accession>
<keyword evidence="3" id="KW-1185">Reference proteome</keyword>
<feature type="compositionally biased region" description="Basic and acidic residues" evidence="1">
    <location>
        <begin position="47"/>
        <end position="60"/>
    </location>
</feature>
<proteinExistence type="predicted"/>
<dbReference type="EMBL" id="LECT01000017">
    <property type="protein sequence ID" value="KLU05665.1"/>
    <property type="molecule type" value="Genomic_DNA"/>
</dbReference>
<evidence type="ECO:0000313" key="3">
    <source>
        <dbReference type="Proteomes" id="UP000036367"/>
    </source>
</evidence>
<dbReference type="AlphaFoldDB" id="A0A0J1BGK2"/>
<comment type="caution">
    <text evidence="2">The sequence shown here is derived from an EMBL/GenBank/DDBJ whole genome shotgun (WGS) entry which is preliminary data.</text>
</comment>
<gene>
    <name evidence="2" type="ORF">RISK_002297</name>
</gene>
<evidence type="ECO:0000256" key="1">
    <source>
        <dbReference type="SAM" id="MobiDB-lite"/>
    </source>
</evidence>
<dbReference type="Proteomes" id="UP000036367">
    <property type="component" value="Unassembled WGS sequence"/>
</dbReference>
<name>A0A0J1BGK2_RHOIS</name>
<sequence length="60" mass="6552">MYPIGLLTCEILPALSQASVTSRTGLEGQRKDRPGPSQRTAPTDPVDAIKWDHQLPPDEP</sequence>
<reference evidence="2" key="1">
    <citation type="submission" date="2015-05" db="EMBL/GenBank/DDBJ databases">
        <title>Permanent draft genome of Rhodopirellula islandicus K833.</title>
        <authorList>
            <person name="Kizina J."/>
            <person name="Richter M."/>
            <person name="Glockner F.O."/>
            <person name="Harder J."/>
        </authorList>
    </citation>
    <scope>NUCLEOTIDE SEQUENCE [LARGE SCALE GENOMIC DNA]</scope>
    <source>
        <strain evidence="2">K833</strain>
    </source>
</reference>
<protein>
    <submittedName>
        <fullName evidence="2">Uncharacterized protein</fullName>
    </submittedName>
</protein>
<organism evidence="2 3">
    <name type="scientific">Rhodopirellula islandica</name>
    <dbReference type="NCBI Taxonomy" id="595434"/>
    <lineage>
        <taxon>Bacteria</taxon>
        <taxon>Pseudomonadati</taxon>
        <taxon>Planctomycetota</taxon>
        <taxon>Planctomycetia</taxon>
        <taxon>Pirellulales</taxon>
        <taxon>Pirellulaceae</taxon>
        <taxon>Rhodopirellula</taxon>
    </lineage>
</organism>
<feature type="region of interest" description="Disordered" evidence="1">
    <location>
        <begin position="19"/>
        <end position="60"/>
    </location>
</feature>
<evidence type="ECO:0000313" key="2">
    <source>
        <dbReference type="EMBL" id="KLU05665.1"/>
    </source>
</evidence>